<evidence type="ECO:0000313" key="4">
    <source>
        <dbReference type="EMBL" id="KAG8158366.1"/>
    </source>
</evidence>
<dbReference type="InterPro" id="IPR027417">
    <property type="entry name" value="P-loop_NTPase"/>
</dbReference>
<feature type="domain" description="Sulfotransferase" evidence="3">
    <location>
        <begin position="3"/>
        <end position="84"/>
    </location>
</feature>
<feature type="non-terminal residue" evidence="4">
    <location>
        <position position="1"/>
    </location>
</feature>
<keyword evidence="2" id="KW-0808">Transferase</keyword>
<dbReference type="Pfam" id="PF00685">
    <property type="entry name" value="Sulfotransfer_1"/>
    <property type="match status" value="1"/>
</dbReference>
<proteinExistence type="inferred from homology"/>
<name>A0AAV6TEG3_9ARAC</name>
<reference evidence="4 5" key="1">
    <citation type="journal article" date="2022" name="Nat. Ecol. Evol.">
        <title>A masculinizing supergene underlies an exaggerated male reproductive morph in a spider.</title>
        <authorList>
            <person name="Hendrickx F."/>
            <person name="De Corte Z."/>
            <person name="Sonet G."/>
            <person name="Van Belleghem S.M."/>
            <person name="Kostlbacher S."/>
            <person name="Vangestel C."/>
        </authorList>
    </citation>
    <scope>NUCLEOTIDE SEQUENCE [LARGE SCALE GENOMIC DNA]</scope>
    <source>
        <strain evidence="4">W744_W776</strain>
    </source>
</reference>
<dbReference type="AlphaFoldDB" id="A0AAV6TEG3"/>
<evidence type="ECO:0000259" key="3">
    <source>
        <dbReference type="Pfam" id="PF00685"/>
    </source>
</evidence>
<gene>
    <name evidence="4" type="ORF">JTE90_022058</name>
</gene>
<comment type="similarity">
    <text evidence="1">Belongs to the sulfotransferase 1 family.</text>
</comment>
<comment type="caution">
    <text evidence="4">The sequence shown here is derived from an EMBL/GenBank/DDBJ whole genome shotgun (WGS) entry which is preliminary data.</text>
</comment>
<evidence type="ECO:0000256" key="1">
    <source>
        <dbReference type="ARBA" id="ARBA00005771"/>
    </source>
</evidence>
<dbReference type="SUPFAM" id="SSF52540">
    <property type="entry name" value="P-loop containing nucleoside triphosphate hydrolases"/>
    <property type="match status" value="1"/>
</dbReference>
<dbReference type="PANTHER" id="PTHR11783">
    <property type="entry name" value="SULFOTRANSFERASE SULT"/>
    <property type="match status" value="1"/>
</dbReference>
<evidence type="ECO:0000313" key="5">
    <source>
        <dbReference type="Proteomes" id="UP000827092"/>
    </source>
</evidence>
<dbReference type="Gene3D" id="3.40.50.300">
    <property type="entry name" value="P-loop containing nucleotide triphosphate hydrolases"/>
    <property type="match status" value="1"/>
</dbReference>
<dbReference type="InterPro" id="IPR000863">
    <property type="entry name" value="Sulfotransferase_dom"/>
</dbReference>
<sequence length="85" mass="10288">SKEAETLERPCILKTHLPFGRAPWSDKGPKYICVSRNPKDCCVSFFYHYKLLYSLDFDHFFEMFIEGRVNFGDYFDHLKIWEEQR</sequence>
<protein>
    <recommendedName>
        <fullName evidence="3">Sulfotransferase domain-containing protein</fullName>
    </recommendedName>
</protein>
<keyword evidence="5" id="KW-1185">Reference proteome</keyword>
<accession>A0AAV6TEG3</accession>
<dbReference type="Proteomes" id="UP000827092">
    <property type="component" value="Unassembled WGS sequence"/>
</dbReference>
<dbReference type="GO" id="GO:0008146">
    <property type="term" value="F:sulfotransferase activity"/>
    <property type="evidence" value="ECO:0007669"/>
    <property type="project" value="InterPro"/>
</dbReference>
<organism evidence="4 5">
    <name type="scientific">Oedothorax gibbosus</name>
    <dbReference type="NCBI Taxonomy" id="931172"/>
    <lineage>
        <taxon>Eukaryota</taxon>
        <taxon>Metazoa</taxon>
        <taxon>Ecdysozoa</taxon>
        <taxon>Arthropoda</taxon>
        <taxon>Chelicerata</taxon>
        <taxon>Arachnida</taxon>
        <taxon>Araneae</taxon>
        <taxon>Araneomorphae</taxon>
        <taxon>Entelegynae</taxon>
        <taxon>Araneoidea</taxon>
        <taxon>Linyphiidae</taxon>
        <taxon>Erigoninae</taxon>
        <taxon>Oedothorax</taxon>
    </lineage>
</organism>
<dbReference type="EMBL" id="JAFNEN010005932">
    <property type="protein sequence ID" value="KAG8158366.1"/>
    <property type="molecule type" value="Genomic_DNA"/>
</dbReference>
<evidence type="ECO:0000256" key="2">
    <source>
        <dbReference type="ARBA" id="ARBA00022679"/>
    </source>
</evidence>